<evidence type="ECO:0000256" key="1">
    <source>
        <dbReference type="ARBA" id="ARBA00006190"/>
    </source>
</evidence>
<organism evidence="4 5">
    <name type="scientific">Thraustotheca clavata</name>
    <dbReference type="NCBI Taxonomy" id="74557"/>
    <lineage>
        <taxon>Eukaryota</taxon>
        <taxon>Sar</taxon>
        <taxon>Stramenopiles</taxon>
        <taxon>Oomycota</taxon>
        <taxon>Saprolegniomycetes</taxon>
        <taxon>Saprolegniales</taxon>
        <taxon>Achlyaceae</taxon>
        <taxon>Thraustotheca</taxon>
    </lineage>
</organism>
<accession>A0A1V9Y6J6</accession>
<sequence>MHRIFGNKKPEAPKVNISDVHGRVDGRVTNLDAKINQLEQELKKYKEQMAKTKGPALASIKQRAMQTLKRKKMYEQQRDSLAAQSFNIEQVKYIT</sequence>
<evidence type="ECO:0000256" key="3">
    <source>
        <dbReference type="SAM" id="Coils"/>
    </source>
</evidence>
<feature type="coiled-coil region" evidence="3">
    <location>
        <begin position="28"/>
        <end position="77"/>
    </location>
</feature>
<evidence type="ECO:0000313" key="5">
    <source>
        <dbReference type="Proteomes" id="UP000243217"/>
    </source>
</evidence>
<proteinExistence type="inferred from homology"/>
<dbReference type="Gene3D" id="1.10.287.1060">
    <property type="entry name" value="ESAT-6-like"/>
    <property type="match status" value="1"/>
</dbReference>
<dbReference type="AlphaFoldDB" id="A0A1V9Y6J6"/>
<dbReference type="GO" id="GO:0005771">
    <property type="term" value="C:multivesicular body"/>
    <property type="evidence" value="ECO:0007669"/>
    <property type="project" value="TreeGrafter"/>
</dbReference>
<comment type="caution">
    <text evidence="4">The sequence shown here is derived from an EMBL/GenBank/DDBJ whole genome shotgun (WGS) entry which is preliminary data.</text>
</comment>
<dbReference type="PANTHER" id="PTHR22761:SF12">
    <property type="entry name" value="CHARGED MULTIVESICULAR BODY PROTEIN 5"/>
    <property type="match status" value="1"/>
</dbReference>
<evidence type="ECO:0000313" key="4">
    <source>
        <dbReference type="EMBL" id="OQR81352.1"/>
    </source>
</evidence>
<keyword evidence="2 3" id="KW-0175">Coiled coil</keyword>
<evidence type="ECO:0000256" key="2">
    <source>
        <dbReference type="ARBA" id="ARBA00023054"/>
    </source>
</evidence>
<dbReference type="STRING" id="74557.A0A1V9Y6J6"/>
<dbReference type="InterPro" id="IPR005024">
    <property type="entry name" value="Snf7_fam"/>
</dbReference>
<dbReference type="GO" id="GO:0006900">
    <property type="term" value="P:vesicle budding from membrane"/>
    <property type="evidence" value="ECO:0007669"/>
    <property type="project" value="TreeGrafter"/>
</dbReference>
<reference evidence="4 5" key="1">
    <citation type="journal article" date="2014" name="Genome Biol. Evol.">
        <title>The secreted proteins of Achlya hypogyna and Thraustotheca clavata identify the ancestral oomycete secretome and reveal gene acquisitions by horizontal gene transfer.</title>
        <authorList>
            <person name="Misner I."/>
            <person name="Blouin N."/>
            <person name="Leonard G."/>
            <person name="Richards T.A."/>
            <person name="Lane C.E."/>
        </authorList>
    </citation>
    <scope>NUCLEOTIDE SEQUENCE [LARGE SCALE GENOMIC DNA]</scope>
    <source>
        <strain evidence="4 5">ATCC 34112</strain>
    </source>
</reference>
<protein>
    <submittedName>
        <fullName evidence="4">Charged multivesicular body protein 5</fullName>
    </submittedName>
</protein>
<dbReference type="Proteomes" id="UP000243217">
    <property type="component" value="Unassembled WGS sequence"/>
</dbReference>
<name>A0A1V9Y6J6_9STRA</name>
<dbReference type="OrthoDB" id="3973241at2759"/>
<keyword evidence="5" id="KW-1185">Reference proteome</keyword>
<dbReference type="EMBL" id="JNBS01005027">
    <property type="protein sequence ID" value="OQR81352.1"/>
    <property type="molecule type" value="Genomic_DNA"/>
</dbReference>
<dbReference type="PANTHER" id="PTHR22761">
    <property type="entry name" value="CHARGED MULTIVESICULAR BODY PROTEIN"/>
    <property type="match status" value="1"/>
</dbReference>
<gene>
    <name evidence="4" type="ORF">THRCLA_11813</name>
</gene>
<dbReference type="GO" id="GO:0032511">
    <property type="term" value="P:late endosome to vacuole transport via multivesicular body sorting pathway"/>
    <property type="evidence" value="ECO:0007669"/>
    <property type="project" value="TreeGrafter"/>
</dbReference>
<comment type="similarity">
    <text evidence="1">Belongs to the SNF7 family.</text>
</comment>
<dbReference type="Pfam" id="PF03357">
    <property type="entry name" value="Snf7"/>
    <property type="match status" value="1"/>
</dbReference>